<evidence type="ECO:0000313" key="2">
    <source>
        <dbReference type="Proteomes" id="UP000029868"/>
    </source>
</evidence>
<dbReference type="OrthoDB" id="9799128at2"/>
<accession>A0A099L6C4</accession>
<comment type="caution">
    <text evidence="1">The sequence shown here is derived from an EMBL/GenBank/DDBJ whole genome shotgun (WGS) entry which is preliminary data.</text>
</comment>
<dbReference type="InterPro" id="IPR021948">
    <property type="entry name" value="DUF3565"/>
</dbReference>
<evidence type="ECO:0000313" key="1">
    <source>
        <dbReference type="EMBL" id="KGJ97677.1"/>
    </source>
</evidence>
<dbReference type="Proteomes" id="UP000029868">
    <property type="component" value="Unassembled WGS sequence"/>
</dbReference>
<dbReference type="PATRIC" id="fig|28229.3.peg.421"/>
<name>A0A099L6C4_COLPS</name>
<dbReference type="AlphaFoldDB" id="A0A099L6C4"/>
<dbReference type="RefSeq" id="WP_033080501.1">
    <property type="nucleotide sequence ID" value="NZ_JQEC01000002.1"/>
</dbReference>
<sequence>MKQAICGYHQDEEHHWVAELTCGHFQHVRHKPPFIIRPWVISHSGRQSMLGHLLKCKKCDEGAVKDIG</sequence>
<dbReference type="Pfam" id="PF12088">
    <property type="entry name" value="DUF3565"/>
    <property type="match status" value="1"/>
</dbReference>
<evidence type="ECO:0008006" key="3">
    <source>
        <dbReference type="Google" id="ProtNLM"/>
    </source>
</evidence>
<organism evidence="1 2">
    <name type="scientific">Colwellia psychrerythraea</name>
    <name type="common">Vibrio psychroerythus</name>
    <dbReference type="NCBI Taxonomy" id="28229"/>
    <lineage>
        <taxon>Bacteria</taxon>
        <taxon>Pseudomonadati</taxon>
        <taxon>Pseudomonadota</taxon>
        <taxon>Gammaproteobacteria</taxon>
        <taxon>Alteromonadales</taxon>
        <taxon>Colwelliaceae</taxon>
        <taxon>Colwellia</taxon>
    </lineage>
</organism>
<protein>
    <recommendedName>
        <fullName evidence="3">GNAT family acetyltransferase</fullName>
    </recommendedName>
</protein>
<reference evidence="1 2" key="1">
    <citation type="submission" date="2014-08" db="EMBL/GenBank/DDBJ databases">
        <title>Genomic and Phenotypic Diversity of Colwellia psychrerythraea strains from Disparate Marine Basins.</title>
        <authorList>
            <person name="Techtmann S.M."/>
            <person name="Stelling S.C."/>
            <person name="Utturkar S.M."/>
            <person name="Alshibli N."/>
            <person name="Harris A."/>
            <person name="Brown S.D."/>
            <person name="Hazen T.C."/>
        </authorList>
    </citation>
    <scope>NUCLEOTIDE SEQUENCE [LARGE SCALE GENOMIC DNA]</scope>
    <source>
        <strain evidence="1 2">GAB14E</strain>
    </source>
</reference>
<dbReference type="EMBL" id="JQEC01000002">
    <property type="protein sequence ID" value="KGJ97677.1"/>
    <property type="molecule type" value="Genomic_DNA"/>
</dbReference>
<proteinExistence type="predicted"/>
<gene>
    <name evidence="1" type="ORF">GAB14E_1266</name>
</gene>